<dbReference type="EMBL" id="DS999641">
    <property type="protein sequence ID" value="EFE64754.2"/>
    <property type="molecule type" value="Genomic_DNA"/>
</dbReference>
<accession>D5ZSN3</accession>
<proteinExistence type="predicted"/>
<dbReference type="Proteomes" id="UP000003824">
    <property type="component" value="Unassembled WGS sequence"/>
</dbReference>
<name>D5ZSN3_STRV1</name>
<feature type="region of interest" description="Disordered" evidence="1">
    <location>
        <begin position="53"/>
        <end position="84"/>
    </location>
</feature>
<feature type="compositionally biased region" description="Basic residues" evidence="1">
    <location>
        <begin position="64"/>
        <end position="77"/>
    </location>
</feature>
<evidence type="ECO:0000313" key="2">
    <source>
        <dbReference type="EMBL" id="EFE64754.2"/>
    </source>
</evidence>
<evidence type="ECO:0000313" key="3">
    <source>
        <dbReference type="Proteomes" id="UP000003824"/>
    </source>
</evidence>
<reference evidence="3" key="1">
    <citation type="submission" date="2008-12" db="EMBL/GenBank/DDBJ databases">
        <title>Annotation of Streptomyces ghanaensis ATCC 14672.</title>
        <authorList>
            <consortium name="The Broad Institute Genome Sequencing Platform"/>
            <consortium name="Broad Institute Microbial Sequencing Center"/>
            <person name="Fischbach M."/>
            <person name="Ward D."/>
            <person name="Young S."/>
            <person name="Kodira C.D."/>
            <person name="Zeng Q."/>
            <person name="Koehrsen M."/>
            <person name="Godfrey P."/>
            <person name="Alvarado L."/>
            <person name="Berlin A.M."/>
            <person name="Borenstein D."/>
            <person name="Chen Z."/>
            <person name="Engels R."/>
            <person name="Freedman E."/>
            <person name="Gellesch M."/>
            <person name="Goldberg J."/>
            <person name="Griggs A."/>
            <person name="Gujja S."/>
            <person name="Heiman D.I."/>
            <person name="Hepburn T.A."/>
            <person name="Howarth C."/>
            <person name="Jen D."/>
            <person name="Larson L."/>
            <person name="Lewis B."/>
            <person name="Mehta T."/>
            <person name="Park D."/>
            <person name="Pearson M."/>
            <person name="Roberts A."/>
            <person name="Saif S."/>
            <person name="Shea T.D."/>
            <person name="Shenoy N."/>
            <person name="Sisk P."/>
            <person name="Stolte C."/>
            <person name="Sykes S.N."/>
            <person name="Walk T."/>
            <person name="White J."/>
            <person name="Yandava C."/>
            <person name="Straight P."/>
            <person name="Clardy J."/>
            <person name="Hung D."/>
            <person name="Kolter R."/>
            <person name="Mekalanos J."/>
            <person name="Walker S."/>
            <person name="Walsh C.T."/>
            <person name="Wieland B.L.C."/>
            <person name="Ilzarbe M."/>
            <person name="Galagan J."/>
            <person name="Nusbaum C."/>
            <person name="Birren B."/>
        </authorList>
    </citation>
    <scope>NUCLEOTIDE SEQUENCE [LARGE SCALE GENOMIC DNA]</scope>
    <source>
        <strain evidence="3">ATCC 14672 / DSM 40746 / JCM 4963 / KCTC 9882 / NRRL B-12104 / FH 1290</strain>
    </source>
</reference>
<dbReference type="AlphaFoldDB" id="D5ZSN3"/>
<sequence>MICHEEGAAAARLLTCDAAVEELLPQLVGLRIERMDASPVMLRITAFTRDDVSQPCPGADKCRTGRTRGTRGMSRTRRSADGRW</sequence>
<evidence type="ECO:0000256" key="1">
    <source>
        <dbReference type="SAM" id="MobiDB-lite"/>
    </source>
</evidence>
<protein>
    <submittedName>
        <fullName evidence="2">Transposase</fullName>
    </submittedName>
</protein>
<gene>
    <name evidence="2" type="ORF">SSFG_00011</name>
</gene>
<organism evidence="2 3">
    <name type="scientific">Streptomyces viridosporus (strain ATCC 14672 / DSM 40746 / JCM 4963 / KCTC 9882 / NRRL B-12104 / FH 1290)</name>
    <name type="common">Streptomyces ghanaensis</name>
    <dbReference type="NCBI Taxonomy" id="566461"/>
    <lineage>
        <taxon>Bacteria</taxon>
        <taxon>Bacillati</taxon>
        <taxon>Actinomycetota</taxon>
        <taxon>Actinomycetes</taxon>
        <taxon>Kitasatosporales</taxon>
        <taxon>Streptomycetaceae</taxon>
        <taxon>Streptomyces</taxon>
    </lineage>
</organism>